<evidence type="ECO:0000313" key="6">
    <source>
        <dbReference type="Proteomes" id="UP000430692"/>
    </source>
</evidence>
<evidence type="ECO:0000256" key="2">
    <source>
        <dbReference type="ARBA" id="ARBA00023315"/>
    </source>
</evidence>
<dbReference type="SUPFAM" id="SSF55729">
    <property type="entry name" value="Acyl-CoA N-acyltransferases (Nat)"/>
    <property type="match status" value="1"/>
</dbReference>
<dbReference type="GO" id="GO:0008999">
    <property type="term" value="F:protein-N-terminal-alanine acetyltransferase activity"/>
    <property type="evidence" value="ECO:0007669"/>
    <property type="project" value="TreeGrafter"/>
</dbReference>
<dbReference type="Proteomes" id="UP000430692">
    <property type="component" value="Unassembled WGS sequence"/>
</dbReference>
<dbReference type="EMBL" id="WUUL01000003">
    <property type="protein sequence ID" value="MXQ53134.1"/>
    <property type="molecule type" value="Genomic_DNA"/>
</dbReference>
<evidence type="ECO:0000259" key="4">
    <source>
        <dbReference type="PROSITE" id="PS51186"/>
    </source>
</evidence>
<dbReference type="GO" id="GO:0005737">
    <property type="term" value="C:cytoplasm"/>
    <property type="evidence" value="ECO:0007669"/>
    <property type="project" value="TreeGrafter"/>
</dbReference>
<dbReference type="Gene3D" id="3.40.630.30">
    <property type="match status" value="1"/>
</dbReference>
<comment type="caution">
    <text evidence="5">The sequence shown here is derived from an EMBL/GenBank/DDBJ whole genome shotgun (WGS) entry which is preliminary data.</text>
</comment>
<reference evidence="5 6" key="1">
    <citation type="submission" date="2019-12" db="EMBL/GenBank/DDBJ databases">
        <title>Whole-genome analyses of novel actinobacteria.</title>
        <authorList>
            <person name="Sahin N."/>
            <person name="Saygin H."/>
        </authorList>
    </citation>
    <scope>NUCLEOTIDE SEQUENCE [LARGE SCALE GENOMIC DNA]</scope>
    <source>
        <strain evidence="5 6">KC615</strain>
    </source>
</reference>
<dbReference type="InterPro" id="IPR000182">
    <property type="entry name" value="GNAT_dom"/>
</dbReference>
<name>A0A6I4VXE7_9BACL</name>
<keyword evidence="6" id="KW-1185">Reference proteome</keyword>
<sequence length="182" mass="21088">MQNTPVYIRALTLDDTNSLCHYRQQNRDFLALFEPIRPDSYFTYEGQQKVIEDEIMNWKKDISYGFGIFLTNNDELIGRVNLSNITRRSWQNCTIGYSIAENMQGNGYMTKAVKLAVQFAFEEASLHRVQAGVMPGNKGSIRVLEKVGFLYEGLSKYHLKIHGIWEDHEIFAITKETWDSFS</sequence>
<dbReference type="PROSITE" id="PS51186">
    <property type="entry name" value="GNAT"/>
    <property type="match status" value="1"/>
</dbReference>
<evidence type="ECO:0000313" key="5">
    <source>
        <dbReference type="EMBL" id="MXQ53134.1"/>
    </source>
</evidence>
<proteinExistence type="inferred from homology"/>
<organism evidence="5 6">
    <name type="scientific">Shimazuella alba</name>
    <dbReference type="NCBI Taxonomy" id="2690964"/>
    <lineage>
        <taxon>Bacteria</taxon>
        <taxon>Bacillati</taxon>
        <taxon>Bacillota</taxon>
        <taxon>Bacilli</taxon>
        <taxon>Bacillales</taxon>
        <taxon>Thermoactinomycetaceae</taxon>
        <taxon>Shimazuella</taxon>
    </lineage>
</organism>
<dbReference type="RefSeq" id="WP_160800499.1">
    <property type="nucleotide sequence ID" value="NZ_WUUL01000003.1"/>
</dbReference>
<protein>
    <submittedName>
        <fullName evidence="5">GNAT family N-acetyltransferase</fullName>
    </submittedName>
</protein>
<feature type="domain" description="N-acetyltransferase" evidence="4">
    <location>
        <begin position="6"/>
        <end position="171"/>
    </location>
</feature>
<gene>
    <name evidence="5" type="ORF">GSM42_05180</name>
</gene>
<dbReference type="PANTHER" id="PTHR43792:SF8">
    <property type="entry name" value="[RIBOSOMAL PROTEIN US5]-ALANINE N-ACETYLTRANSFERASE"/>
    <property type="match status" value="1"/>
</dbReference>
<evidence type="ECO:0000256" key="1">
    <source>
        <dbReference type="ARBA" id="ARBA00022679"/>
    </source>
</evidence>
<dbReference type="Pfam" id="PF13302">
    <property type="entry name" value="Acetyltransf_3"/>
    <property type="match status" value="1"/>
</dbReference>
<keyword evidence="2" id="KW-0012">Acyltransferase</keyword>
<keyword evidence="1 5" id="KW-0808">Transferase</keyword>
<dbReference type="PANTHER" id="PTHR43792">
    <property type="entry name" value="GNAT FAMILY, PUTATIVE (AFU_ORTHOLOGUE AFUA_3G00765)-RELATED-RELATED"/>
    <property type="match status" value="1"/>
</dbReference>
<accession>A0A6I4VXE7</accession>
<dbReference type="InterPro" id="IPR051531">
    <property type="entry name" value="N-acetyltransferase"/>
</dbReference>
<comment type="similarity">
    <text evidence="3">Belongs to the acetyltransferase family. RimJ subfamily.</text>
</comment>
<dbReference type="AlphaFoldDB" id="A0A6I4VXE7"/>
<evidence type="ECO:0000256" key="3">
    <source>
        <dbReference type="ARBA" id="ARBA00038502"/>
    </source>
</evidence>
<dbReference type="InterPro" id="IPR016181">
    <property type="entry name" value="Acyl_CoA_acyltransferase"/>
</dbReference>